<reference evidence="1 2" key="1">
    <citation type="submission" date="2019-09" db="EMBL/GenBank/DDBJ databases">
        <title>Genome sequence of Adhaeribacter sp. M2.</title>
        <authorList>
            <person name="Srinivasan S."/>
        </authorList>
    </citation>
    <scope>NUCLEOTIDE SEQUENCE [LARGE SCALE GENOMIC DNA]</scope>
    <source>
        <strain evidence="1 2">M2</strain>
    </source>
</reference>
<dbReference type="Proteomes" id="UP000326570">
    <property type="component" value="Unassembled WGS sequence"/>
</dbReference>
<protein>
    <submittedName>
        <fullName evidence="1">Uncharacterized protein</fullName>
    </submittedName>
</protein>
<keyword evidence="2" id="KW-1185">Reference proteome</keyword>
<dbReference type="AlphaFoldDB" id="A0A5N1IN51"/>
<proteinExistence type="predicted"/>
<evidence type="ECO:0000313" key="2">
    <source>
        <dbReference type="Proteomes" id="UP000326570"/>
    </source>
</evidence>
<comment type="caution">
    <text evidence="1">The sequence shown here is derived from an EMBL/GenBank/DDBJ whole genome shotgun (WGS) entry which is preliminary data.</text>
</comment>
<name>A0A5N1IN51_9BACT</name>
<dbReference type="EMBL" id="VTWT01000008">
    <property type="protein sequence ID" value="KAA9331158.1"/>
    <property type="molecule type" value="Genomic_DNA"/>
</dbReference>
<dbReference type="RefSeq" id="WP_150904681.1">
    <property type="nucleotide sequence ID" value="NZ_VTWT01000008.1"/>
</dbReference>
<gene>
    <name evidence="1" type="ORF">F0P94_14790</name>
</gene>
<sequence>MESLLIGGLQGLLNYAGLSLLDKMNIKKYQRKMEEGTATMTQCSKVVSHLKSDKDANAKISYLCDQLIKRNRQTLFANVNLGVLAVLDLIEAGYDEKILLSTGKYLKSKVYLENAIRISKDTSIVEYEFEDLPTLSCLYSMMNYYYGYLLHLQGNSSESNHYKELGQKQLPGMGGLPY</sequence>
<accession>A0A5N1IN51</accession>
<organism evidence="1 2">
    <name type="scientific">Adhaeribacter soli</name>
    <dbReference type="NCBI Taxonomy" id="2607655"/>
    <lineage>
        <taxon>Bacteria</taxon>
        <taxon>Pseudomonadati</taxon>
        <taxon>Bacteroidota</taxon>
        <taxon>Cytophagia</taxon>
        <taxon>Cytophagales</taxon>
        <taxon>Hymenobacteraceae</taxon>
        <taxon>Adhaeribacter</taxon>
    </lineage>
</organism>
<evidence type="ECO:0000313" key="1">
    <source>
        <dbReference type="EMBL" id="KAA9331158.1"/>
    </source>
</evidence>